<dbReference type="Pfam" id="PF01676">
    <property type="entry name" value="Metalloenzyme"/>
    <property type="match status" value="1"/>
</dbReference>
<proteinExistence type="inferred from homology"/>
<dbReference type="KEGG" id="lfa:LFA_3157"/>
<dbReference type="FunFam" id="3.30.70.1250:FF:000001">
    <property type="entry name" value="Phosphopentomutase"/>
    <property type="match status" value="1"/>
</dbReference>
<evidence type="ECO:0000313" key="9">
    <source>
        <dbReference type="EMBL" id="CEG58497.1"/>
    </source>
</evidence>
<dbReference type="SUPFAM" id="SSF143856">
    <property type="entry name" value="DeoB insert domain-like"/>
    <property type="match status" value="1"/>
</dbReference>
<dbReference type="UniPathway" id="UPA00087">
    <property type="reaction ID" value="UER00173"/>
</dbReference>
<feature type="binding site" evidence="6">
    <location>
        <position position="347"/>
    </location>
    <ligand>
        <name>Mn(2+)</name>
        <dbReference type="ChEBI" id="CHEBI:29035"/>
        <label>1</label>
    </ligand>
</feature>
<dbReference type="GO" id="GO:0006018">
    <property type="term" value="P:2-deoxyribose 1-phosphate catabolic process"/>
    <property type="evidence" value="ECO:0007669"/>
    <property type="project" value="UniProtKB-UniRule"/>
</dbReference>
<dbReference type="InterPro" id="IPR010045">
    <property type="entry name" value="DeoB"/>
</dbReference>
<dbReference type="PIRSF" id="PIRSF001491">
    <property type="entry name" value="Ppentomutase"/>
    <property type="match status" value="1"/>
</dbReference>
<feature type="binding site" evidence="6">
    <location>
        <position position="11"/>
    </location>
    <ligand>
        <name>Mn(2+)</name>
        <dbReference type="ChEBI" id="CHEBI:29035"/>
        <label>1</label>
    </ligand>
</feature>
<evidence type="ECO:0000256" key="5">
    <source>
        <dbReference type="ARBA" id="ARBA00023235"/>
    </source>
</evidence>
<dbReference type="HOGENOM" id="CLU_053861_0_0_6"/>
<evidence type="ECO:0000256" key="3">
    <source>
        <dbReference type="ARBA" id="ARBA00022723"/>
    </source>
</evidence>
<comment type="subcellular location">
    <subcellularLocation>
        <location evidence="6">Cytoplasm</location>
    </subcellularLocation>
</comment>
<keyword evidence="4 6" id="KW-0464">Manganese</keyword>
<dbReference type="AlphaFoldDB" id="A0A098G7R6"/>
<protein>
    <recommendedName>
        <fullName evidence="6 7">Phosphopentomutase</fullName>
        <ecNumber evidence="6 7">5.4.2.7</ecNumber>
    </recommendedName>
    <alternativeName>
        <fullName evidence="6">Phosphodeoxyribomutase</fullName>
    </alternativeName>
</protein>
<dbReference type="STRING" id="1212491.LFA_3157"/>
<name>A0A098G7R6_9GAMM</name>
<keyword evidence="3 6" id="KW-0479">Metal-binding</keyword>
<dbReference type="GO" id="GO:0005829">
    <property type="term" value="C:cytosol"/>
    <property type="evidence" value="ECO:0007669"/>
    <property type="project" value="TreeGrafter"/>
</dbReference>
<dbReference type="Gene3D" id="3.30.70.1250">
    <property type="entry name" value="Phosphopentomutase"/>
    <property type="match status" value="1"/>
</dbReference>
<dbReference type="InterPro" id="IPR017850">
    <property type="entry name" value="Alkaline_phosphatase_core_sf"/>
</dbReference>
<dbReference type="GO" id="GO:0009117">
    <property type="term" value="P:nucleotide metabolic process"/>
    <property type="evidence" value="ECO:0007669"/>
    <property type="project" value="UniProtKB-UniRule"/>
</dbReference>
<accession>A0A098G7R6</accession>
<feature type="domain" description="Metalloenzyme" evidence="8">
    <location>
        <begin position="4"/>
        <end position="397"/>
    </location>
</feature>
<dbReference type="CDD" id="cd16009">
    <property type="entry name" value="PPM"/>
    <property type="match status" value="1"/>
</dbReference>
<keyword evidence="5 6" id="KW-0413">Isomerase</keyword>
<evidence type="ECO:0000256" key="4">
    <source>
        <dbReference type="ARBA" id="ARBA00023211"/>
    </source>
</evidence>
<evidence type="ECO:0000256" key="2">
    <source>
        <dbReference type="ARBA" id="ARBA00022490"/>
    </source>
</evidence>
<dbReference type="Gene3D" id="3.40.720.10">
    <property type="entry name" value="Alkaline Phosphatase, subunit A"/>
    <property type="match status" value="1"/>
</dbReference>
<evidence type="ECO:0000259" key="8">
    <source>
        <dbReference type="Pfam" id="PF01676"/>
    </source>
</evidence>
<keyword evidence="10" id="KW-1185">Reference proteome</keyword>
<feature type="binding site" evidence="6">
    <location>
        <position position="346"/>
    </location>
    <ligand>
        <name>Mn(2+)</name>
        <dbReference type="ChEBI" id="CHEBI:29035"/>
        <label>1</label>
    </ligand>
</feature>
<evidence type="ECO:0000256" key="6">
    <source>
        <dbReference type="HAMAP-Rule" id="MF_00740"/>
    </source>
</evidence>
<comment type="catalytic activity">
    <reaction evidence="6">
        <text>2-deoxy-alpha-D-ribose 1-phosphate = 2-deoxy-D-ribose 5-phosphate</text>
        <dbReference type="Rhea" id="RHEA:27658"/>
        <dbReference type="ChEBI" id="CHEBI:57259"/>
        <dbReference type="ChEBI" id="CHEBI:62877"/>
        <dbReference type="EC" id="5.4.2.7"/>
    </reaction>
</comment>
<dbReference type="RefSeq" id="WP_045096804.1">
    <property type="nucleotide sequence ID" value="NZ_LN614827.1"/>
</dbReference>
<comment type="function">
    <text evidence="6">Isomerase that catalyzes the conversion of deoxy-ribose 1-phosphate (dRib-1-P) and ribose 1-phosphate (Rib-1-P) to deoxy-ribose 5-phosphate (dRib-5-P) and ribose 5-phosphate (Rib-5-P), respectively.</text>
</comment>
<dbReference type="GO" id="GO:0008973">
    <property type="term" value="F:phosphopentomutase activity"/>
    <property type="evidence" value="ECO:0007669"/>
    <property type="project" value="UniProtKB-UniRule"/>
</dbReference>
<organism evidence="9 10">
    <name type="scientific">Legionella fallonii LLAP-10</name>
    <dbReference type="NCBI Taxonomy" id="1212491"/>
    <lineage>
        <taxon>Bacteria</taxon>
        <taxon>Pseudomonadati</taxon>
        <taxon>Pseudomonadota</taxon>
        <taxon>Gammaproteobacteria</taxon>
        <taxon>Legionellales</taxon>
        <taxon>Legionellaceae</taxon>
        <taxon>Legionella</taxon>
    </lineage>
</organism>
<comment type="similarity">
    <text evidence="1 6">Belongs to the phosphopentomutase family.</text>
</comment>
<dbReference type="EC" id="5.4.2.7" evidence="6 7"/>
<keyword evidence="2 6" id="KW-0963">Cytoplasm</keyword>
<dbReference type="GO" id="GO:0043094">
    <property type="term" value="P:metabolic compound salvage"/>
    <property type="evidence" value="ECO:0007669"/>
    <property type="project" value="UniProtKB-UniRule"/>
</dbReference>
<dbReference type="GO" id="GO:0030145">
    <property type="term" value="F:manganese ion binding"/>
    <property type="evidence" value="ECO:0007669"/>
    <property type="project" value="UniProtKB-UniRule"/>
</dbReference>
<dbReference type="OrthoDB" id="9769930at2"/>
<dbReference type="PANTHER" id="PTHR21110:SF0">
    <property type="entry name" value="PHOSPHOPENTOMUTASE"/>
    <property type="match status" value="1"/>
</dbReference>
<feature type="binding site" evidence="6">
    <location>
        <position position="358"/>
    </location>
    <ligand>
        <name>Mn(2+)</name>
        <dbReference type="ChEBI" id="CHEBI:29035"/>
        <label>2</label>
    </ligand>
</feature>
<dbReference type="InterPro" id="IPR024052">
    <property type="entry name" value="Phosphopentomutase_DeoB_cap_sf"/>
</dbReference>
<comment type="pathway">
    <text evidence="6">Carbohydrate degradation; 2-deoxy-D-ribose 1-phosphate degradation; D-glyceraldehyde 3-phosphate and acetaldehyde from 2-deoxy-alpha-D-ribose 1-phosphate: step 1/2.</text>
</comment>
<dbReference type="HAMAP" id="MF_00740">
    <property type="entry name" value="Phosphopentomut"/>
    <property type="match status" value="1"/>
</dbReference>
<feature type="binding site" evidence="6">
    <location>
        <position position="305"/>
    </location>
    <ligand>
        <name>Mn(2+)</name>
        <dbReference type="ChEBI" id="CHEBI:29035"/>
        <label>2</label>
    </ligand>
</feature>
<comment type="catalytic activity">
    <reaction evidence="6">
        <text>alpha-D-ribose 1-phosphate = D-ribose 5-phosphate</text>
        <dbReference type="Rhea" id="RHEA:18793"/>
        <dbReference type="ChEBI" id="CHEBI:57720"/>
        <dbReference type="ChEBI" id="CHEBI:78346"/>
        <dbReference type="EC" id="5.4.2.7"/>
    </reaction>
</comment>
<sequence>MSGRICILLMDSFGIGASLDASRYGDEGANTFVHIHEACNRGEGDIKGVRQGPLILPHLAKLGLYHAAMASSGLRFVDLSTFPKPIGYYGYAVEQSLGKDTPSGHWELAGVPVTFEWGYFPDKPNCFPQKLIDQLIKKAGLSGVLGEKHASGTTILDELGAEHIRTDKPIVYTSADSVFQIAAHEESFGLERLYEVCEIARDLVDEYNIGRVIARPFIGNPGSFKRTGNRKDYATLPPEKTLLDYIKDAGQEVIAIGKIADIYAHQGITQTIKADGNKALFDATLAAMKTAPQGSIVFTNFVDFDSSYGHRRDVAGYAHALEEFDARLPELDTLLQPDDLVFIAADHGCDPTFPGSDHTREHIPVLAYGQKVNECFIGRRDSFADVGQSIAEHLGLAPLSHGLSFLQTQ</sequence>
<dbReference type="NCBIfam" id="NF003766">
    <property type="entry name" value="PRK05362.1"/>
    <property type="match status" value="1"/>
</dbReference>
<dbReference type="NCBIfam" id="TIGR01696">
    <property type="entry name" value="deoB"/>
    <property type="match status" value="1"/>
</dbReference>
<dbReference type="EMBL" id="LN614827">
    <property type="protein sequence ID" value="CEG58497.1"/>
    <property type="molecule type" value="Genomic_DNA"/>
</dbReference>
<dbReference type="SUPFAM" id="SSF53649">
    <property type="entry name" value="Alkaline phosphatase-like"/>
    <property type="match status" value="1"/>
</dbReference>
<reference evidence="10" key="1">
    <citation type="submission" date="2014-09" db="EMBL/GenBank/DDBJ databases">
        <authorList>
            <person name="Gomez-Valero L."/>
        </authorList>
    </citation>
    <scope>NUCLEOTIDE SEQUENCE [LARGE SCALE GENOMIC DNA]</scope>
    <source>
        <strain evidence="10">ATCC700992</strain>
    </source>
</reference>
<evidence type="ECO:0000313" key="10">
    <source>
        <dbReference type="Proteomes" id="UP000032430"/>
    </source>
</evidence>
<dbReference type="Proteomes" id="UP000032430">
    <property type="component" value="Chromosome I"/>
</dbReference>
<comment type="cofactor">
    <cofactor evidence="6">
        <name>Mn(2+)</name>
        <dbReference type="ChEBI" id="CHEBI:29035"/>
    </cofactor>
    <text evidence="6">Binds 2 manganese ions.</text>
</comment>
<dbReference type="GO" id="GO:0000287">
    <property type="term" value="F:magnesium ion binding"/>
    <property type="evidence" value="ECO:0007669"/>
    <property type="project" value="UniProtKB-UniRule"/>
</dbReference>
<dbReference type="InterPro" id="IPR006124">
    <property type="entry name" value="Metalloenzyme"/>
</dbReference>
<gene>
    <name evidence="6 9" type="primary">deoB</name>
    <name evidence="9" type="ORF">LFA_3157</name>
</gene>
<dbReference type="PANTHER" id="PTHR21110">
    <property type="entry name" value="PHOSPHOPENTOMUTASE"/>
    <property type="match status" value="1"/>
</dbReference>
<feature type="binding site" evidence="6">
    <location>
        <position position="310"/>
    </location>
    <ligand>
        <name>Mn(2+)</name>
        <dbReference type="ChEBI" id="CHEBI:29035"/>
        <label>2</label>
    </ligand>
</feature>
<dbReference type="GO" id="GO:0006015">
    <property type="term" value="P:5-phosphoribose 1-diphosphate biosynthetic process"/>
    <property type="evidence" value="ECO:0007669"/>
    <property type="project" value="UniProtKB-UniPathway"/>
</dbReference>
<evidence type="ECO:0000256" key="1">
    <source>
        <dbReference type="ARBA" id="ARBA00010373"/>
    </source>
</evidence>
<evidence type="ECO:0000256" key="7">
    <source>
        <dbReference type="NCBIfam" id="TIGR01696"/>
    </source>
</evidence>